<sequence length="147" mass="16778">MNDQQMTRQQFACFYPVTTRWHDNDVYGHVNNVTYYSFFDSAVNRYLIEEGGLDIHTAPVVAFVVESQCRYFQPIAYPQDIHIGVSVSKLGARSVTYQLGVFVGDETMPRAQGSFVHVFVDRTTQRAVAIPDNQRRALQLLLQDPSQ</sequence>
<comment type="caution">
    <text evidence="3">The sequence shown here is derived from an EMBL/GenBank/DDBJ whole genome shotgun (WGS) entry which is preliminary data.</text>
</comment>
<dbReference type="PANTHER" id="PTHR31793">
    <property type="entry name" value="4-HYDROXYBENZOYL-COA THIOESTERASE FAMILY MEMBER"/>
    <property type="match status" value="1"/>
</dbReference>
<comment type="similarity">
    <text evidence="1">Belongs to the 4-hydroxybenzoyl-CoA thioesterase family.</text>
</comment>
<dbReference type="SUPFAM" id="SSF54637">
    <property type="entry name" value="Thioesterase/thiol ester dehydrase-isomerase"/>
    <property type="match status" value="1"/>
</dbReference>
<dbReference type="Proteomes" id="UP001520878">
    <property type="component" value="Unassembled WGS sequence"/>
</dbReference>
<evidence type="ECO:0000313" key="4">
    <source>
        <dbReference type="Proteomes" id="UP001520878"/>
    </source>
</evidence>
<gene>
    <name evidence="3" type="ORF">LJ739_14660</name>
</gene>
<dbReference type="EMBL" id="JAJEWP010000005">
    <property type="protein sequence ID" value="MCC2617492.1"/>
    <property type="molecule type" value="Genomic_DNA"/>
</dbReference>
<dbReference type="Pfam" id="PF13279">
    <property type="entry name" value="4HBT_2"/>
    <property type="match status" value="1"/>
</dbReference>
<dbReference type="InterPro" id="IPR050563">
    <property type="entry name" value="4-hydroxybenzoyl-CoA_TE"/>
</dbReference>
<name>A0ABS8GA72_9ALTE</name>
<protein>
    <submittedName>
        <fullName evidence="3">Acyl-CoA thioesterase</fullName>
    </submittedName>
</protein>
<keyword evidence="2" id="KW-0378">Hydrolase</keyword>
<dbReference type="InterPro" id="IPR029069">
    <property type="entry name" value="HotDog_dom_sf"/>
</dbReference>
<dbReference type="Gene3D" id="3.10.129.10">
    <property type="entry name" value="Hotdog Thioesterase"/>
    <property type="match status" value="1"/>
</dbReference>
<dbReference type="PANTHER" id="PTHR31793:SF27">
    <property type="entry name" value="NOVEL THIOESTERASE SUPERFAMILY DOMAIN AND SAPOSIN A-TYPE DOMAIN CONTAINING PROTEIN (0610012H03RIK)"/>
    <property type="match status" value="1"/>
</dbReference>
<dbReference type="CDD" id="cd00586">
    <property type="entry name" value="4HBT"/>
    <property type="match status" value="1"/>
</dbReference>
<keyword evidence="4" id="KW-1185">Reference proteome</keyword>
<evidence type="ECO:0000256" key="2">
    <source>
        <dbReference type="ARBA" id="ARBA00022801"/>
    </source>
</evidence>
<organism evidence="3 4">
    <name type="scientific">Fluctibacter halophilus</name>
    <dbReference type="NCBI Taxonomy" id="226011"/>
    <lineage>
        <taxon>Bacteria</taxon>
        <taxon>Pseudomonadati</taxon>
        <taxon>Pseudomonadota</taxon>
        <taxon>Gammaproteobacteria</taxon>
        <taxon>Alteromonadales</taxon>
        <taxon>Alteromonadaceae</taxon>
        <taxon>Fluctibacter</taxon>
    </lineage>
</organism>
<accession>A0ABS8GA72</accession>
<dbReference type="RefSeq" id="WP_229161694.1">
    <property type="nucleotide sequence ID" value="NZ_JAJEWP010000005.1"/>
</dbReference>
<reference evidence="3 4" key="1">
    <citation type="submission" date="2021-10" db="EMBL/GenBank/DDBJ databases">
        <title>Draft genome of Aestuariibacter halophilus JC2043.</title>
        <authorList>
            <person name="Emsley S.A."/>
            <person name="Pfannmuller K.M."/>
            <person name="Ushijima B."/>
            <person name="Saw J.H."/>
            <person name="Videau P."/>
        </authorList>
    </citation>
    <scope>NUCLEOTIDE SEQUENCE [LARGE SCALE GENOMIC DNA]</scope>
    <source>
        <strain evidence="3 4">JC2043</strain>
    </source>
</reference>
<proteinExistence type="inferred from homology"/>
<evidence type="ECO:0000313" key="3">
    <source>
        <dbReference type="EMBL" id="MCC2617492.1"/>
    </source>
</evidence>
<evidence type="ECO:0000256" key="1">
    <source>
        <dbReference type="ARBA" id="ARBA00005953"/>
    </source>
</evidence>